<dbReference type="InterPro" id="IPR016686">
    <property type="entry name" value="Ribosomal_synth_fac_NIP7"/>
</dbReference>
<dbReference type="CDD" id="cd21146">
    <property type="entry name" value="Nip7_N_euk"/>
    <property type="match status" value="1"/>
</dbReference>
<keyword evidence="4 6" id="KW-0694">RNA-binding</keyword>
<dbReference type="GO" id="GO:0005730">
    <property type="term" value="C:nucleolus"/>
    <property type="evidence" value="ECO:0007669"/>
    <property type="project" value="UniProtKB-SubCell"/>
</dbReference>
<dbReference type="SMART" id="SM00359">
    <property type="entry name" value="PUA"/>
    <property type="match status" value="1"/>
</dbReference>
<evidence type="ECO:0000256" key="2">
    <source>
        <dbReference type="ARBA" id="ARBA00009895"/>
    </source>
</evidence>
<keyword evidence="5 6" id="KW-0539">Nucleus</keyword>
<dbReference type="InterPro" id="IPR015947">
    <property type="entry name" value="PUA-like_sf"/>
</dbReference>
<evidence type="ECO:0000313" key="9">
    <source>
        <dbReference type="Proteomes" id="UP001194746"/>
    </source>
</evidence>
<reference evidence="8" key="2">
    <citation type="submission" date="2020-02" db="EMBL/GenBank/DDBJ databases">
        <authorList>
            <person name="Gilchrist C.L.M."/>
            <person name="Chooi Y.-H."/>
        </authorList>
    </citation>
    <scope>NUCLEOTIDE SEQUENCE</scope>
    <source>
        <strain evidence="8">MST-FP2251</strain>
    </source>
</reference>
<comment type="function">
    <text evidence="6">Required for proper 27S pre-rRNA processing and 60S ribosome subunit assembly.</text>
</comment>
<dbReference type="EMBL" id="VCAU01000012">
    <property type="protein sequence ID" value="KAF9892421.1"/>
    <property type="molecule type" value="Genomic_DNA"/>
</dbReference>
<gene>
    <name evidence="8" type="primary">NIP7</name>
    <name evidence="8" type="ORF">FE257_001529</name>
</gene>
<dbReference type="SUPFAM" id="SSF88802">
    <property type="entry name" value="Pre-PUA domain"/>
    <property type="match status" value="1"/>
</dbReference>
<dbReference type="Pfam" id="PF17833">
    <property type="entry name" value="pre-PUA_NIP7"/>
    <property type="match status" value="1"/>
</dbReference>
<comment type="caution">
    <text evidence="8">The sequence shown here is derived from an EMBL/GenBank/DDBJ whole genome shotgun (WGS) entry which is preliminary data.</text>
</comment>
<dbReference type="Proteomes" id="UP001194746">
    <property type="component" value="Unassembled WGS sequence"/>
</dbReference>
<comment type="subunit">
    <text evidence="6">Interacts with pre-ribosome complex.</text>
</comment>
<dbReference type="Gene3D" id="3.10.450.220">
    <property type="match status" value="1"/>
</dbReference>
<evidence type="ECO:0000256" key="6">
    <source>
        <dbReference type="PIRNR" id="PIRNR017190"/>
    </source>
</evidence>
<name>A0AAD4GX21_ASPNN</name>
<dbReference type="GO" id="GO:0042255">
    <property type="term" value="P:ribosome assembly"/>
    <property type="evidence" value="ECO:0007669"/>
    <property type="project" value="InterPro"/>
</dbReference>
<evidence type="ECO:0000256" key="5">
    <source>
        <dbReference type="ARBA" id="ARBA00023242"/>
    </source>
</evidence>
<evidence type="ECO:0000313" key="8">
    <source>
        <dbReference type="EMBL" id="KAF9892421.1"/>
    </source>
</evidence>
<dbReference type="InterPro" id="IPR040598">
    <property type="entry name" value="NIP7_N"/>
</dbReference>
<protein>
    <recommendedName>
        <fullName evidence="6">60S ribosome subunit biogenesis protein NIP7</fullName>
    </recommendedName>
</protein>
<dbReference type="InterPro" id="IPR002478">
    <property type="entry name" value="PUA"/>
</dbReference>
<dbReference type="FunFam" id="3.10.450.220:FF:000001">
    <property type="entry name" value="60S ribosome subunit biogenesis protein NIP7 homolog"/>
    <property type="match status" value="1"/>
</dbReference>
<keyword evidence="9" id="KW-1185">Reference proteome</keyword>
<feature type="domain" description="PUA" evidence="7">
    <location>
        <begin position="97"/>
        <end position="172"/>
    </location>
</feature>
<evidence type="ECO:0000256" key="1">
    <source>
        <dbReference type="ARBA" id="ARBA00004604"/>
    </source>
</evidence>
<proteinExistence type="inferred from homology"/>
<evidence type="ECO:0000256" key="3">
    <source>
        <dbReference type="ARBA" id="ARBA00022517"/>
    </source>
</evidence>
<accession>A0AAD4GX21</accession>
<comment type="subcellular location">
    <subcellularLocation>
        <location evidence="1">Nucleus</location>
        <location evidence="1">Nucleolus</location>
    </subcellularLocation>
</comment>
<dbReference type="InterPro" id="IPR005155">
    <property type="entry name" value="UPF0113_PUA"/>
</dbReference>
<dbReference type="PROSITE" id="PS50890">
    <property type="entry name" value="PUA"/>
    <property type="match status" value="1"/>
</dbReference>
<dbReference type="GO" id="GO:0003723">
    <property type="term" value="F:RNA binding"/>
    <property type="evidence" value="ECO:0007669"/>
    <property type="project" value="UniProtKB-KW"/>
</dbReference>
<dbReference type="PIRSF" id="PIRSF017190">
    <property type="entry name" value="Rbsml_synth_fac_NIP7"/>
    <property type="match status" value="1"/>
</dbReference>
<organism evidence="8 9">
    <name type="scientific">Aspergillus nanangensis</name>
    <dbReference type="NCBI Taxonomy" id="2582783"/>
    <lineage>
        <taxon>Eukaryota</taxon>
        <taxon>Fungi</taxon>
        <taxon>Dikarya</taxon>
        <taxon>Ascomycota</taxon>
        <taxon>Pezizomycotina</taxon>
        <taxon>Eurotiomycetes</taxon>
        <taxon>Eurotiomycetidae</taxon>
        <taxon>Eurotiales</taxon>
        <taxon>Aspergillaceae</taxon>
        <taxon>Aspergillus</taxon>
        <taxon>Aspergillus subgen. Circumdati</taxon>
    </lineage>
</organism>
<dbReference type="InterPro" id="IPR055359">
    <property type="entry name" value="Nip7_N_euk"/>
</dbReference>
<dbReference type="InterPro" id="IPR036974">
    <property type="entry name" value="PUA_sf"/>
</dbReference>
<dbReference type="CDD" id="cd21151">
    <property type="entry name" value="PUA_Nip7-like"/>
    <property type="match status" value="1"/>
</dbReference>
<dbReference type="Gene3D" id="2.30.130.10">
    <property type="entry name" value="PUA domain"/>
    <property type="match status" value="1"/>
</dbReference>
<keyword evidence="3 6" id="KW-0690">Ribosome biogenesis</keyword>
<sequence>MRQLTEEETKTMLSKLANYCGRNINNLIVGSDDSDPSVFRLHGNRVYYLKSSLANLSTAIPRANLLTLGTCLGKFTKGGAFRIHITALDIIAPVCRYKAFIKDNGVMPFLYGGNCVKAHIGRWSDDVPELAGVVVVDMHDNPLGFGISKVSSAASKNIAPTDTVIFSQADIGQYLREEDTLFTT</sequence>
<comment type="similarity">
    <text evidence="2 6">Belongs to the NIP7 family.</text>
</comment>
<reference evidence="8" key="1">
    <citation type="journal article" date="2019" name="Beilstein J. Org. Chem.">
        <title>Nanangenines: drimane sesquiterpenoids as the dominant metabolite cohort of a novel Australian fungus, Aspergillus nanangensis.</title>
        <authorList>
            <person name="Lacey H.J."/>
            <person name="Gilchrist C.L.M."/>
            <person name="Crombie A."/>
            <person name="Kalaitzis J.A."/>
            <person name="Vuong D."/>
            <person name="Rutledge P.J."/>
            <person name="Turner P."/>
            <person name="Pitt J.I."/>
            <person name="Lacey E."/>
            <person name="Chooi Y.H."/>
            <person name="Piggott A.M."/>
        </authorList>
    </citation>
    <scope>NUCLEOTIDE SEQUENCE</scope>
    <source>
        <strain evidence="8">MST-FP2251</strain>
    </source>
</reference>
<evidence type="ECO:0000256" key="4">
    <source>
        <dbReference type="ARBA" id="ARBA00022884"/>
    </source>
</evidence>
<dbReference type="SUPFAM" id="SSF88697">
    <property type="entry name" value="PUA domain-like"/>
    <property type="match status" value="1"/>
</dbReference>
<dbReference type="Pfam" id="PF03657">
    <property type="entry name" value="UPF0113"/>
    <property type="match status" value="1"/>
</dbReference>
<evidence type="ECO:0000259" key="7">
    <source>
        <dbReference type="SMART" id="SM00359"/>
    </source>
</evidence>
<dbReference type="AlphaFoldDB" id="A0AAD4GX21"/>